<keyword evidence="1" id="KW-0732">Signal</keyword>
<evidence type="ECO:0000256" key="1">
    <source>
        <dbReference type="SAM" id="SignalP"/>
    </source>
</evidence>
<gene>
    <name evidence="2" type="ORF">PoB_006046600</name>
</gene>
<dbReference type="Proteomes" id="UP000735302">
    <property type="component" value="Unassembled WGS sequence"/>
</dbReference>
<dbReference type="AlphaFoldDB" id="A0AAV4CQ73"/>
<sequence length="88" mass="9380">MKQLARLVFNSSCLLSLVSATETSGRTLGGGTILAISSLEELQNFIETVDTAAYTITELCASQQHSCRDHCGEPGISSLENIVISFSI</sequence>
<feature type="chain" id="PRO_5043864844" evidence="1">
    <location>
        <begin position="21"/>
        <end position="88"/>
    </location>
</feature>
<evidence type="ECO:0000313" key="2">
    <source>
        <dbReference type="EMBL" id="GFO33961.1"/>
    </source>
</evidence>
<reference evidence="2 3" key="1">
    <citation type="journal article" date="2021" name="Elife">
        <title>Chloroplast acquisition without the gene transfer in kleptoplastic sea slugs, Plakobranchus ocellatus.</title>
        <authorList>
            <person name="Maeda T."/>
            <person name="Takahashi S."/>
            <person name="Yoshida T."/>
            <person name="Shimamura S."/>
            <person name="Takaki Y."/>
            <person name="Nagai Y."/>
            <person name="Toyoda A."/>
            <person name="Suzuki Y."/>
            <person name="Arimoto A."/>
            <person name="Ishii H."/>
            <person name="Satoh N."/>
            <person name="Nishiyama T."/>
            <person name="Hasebe M."/>
            <person name="Maruyama T."/>
            <person name="Minagawa J."/>
            <person name="Obokata J."/>
            <person name="Shigenobu S."/>
        </authorList>
    </citation>
    <scope>NUCLEOTIDE SEQUENCE [LARGE SCALE GENOMIC DNA]</scope>
</reference>
<proteinExistence type="predicted"/>
<protein>
    <submittedName>
        <fullName evidence="2">Uncharacterized protein</fullName>
    </submittedName>
</protein>
<evidence type="ECO:0000313" key="3">
    <source>
        <dbReference type="Proteomes" id="UP000735302"/>
    </source>
</evidence>
<comment type="caution">
    <text evidence="2">The sequence shown here is derived from an EMBL/GenBank/DDBJ whole genome shotgun (WGS) entry which is preliminary data.</text>
</comment>
<keyword evidence="3" id="KW-1185">Reference proteome</keyword>
<name>A0AAV4CQ73_9GAST</name>
<accession>A0AAV4CQ73</accession>
<dbReference type="EMBL" id="BLXT01006839">
    <property type="protein sequence ID" value="GFO33961.1"/>
    <property type="molecule type" value="Genomic_DNA"/>
</dbReference>
<feature type="signal peptide" evidence="1">
    <location>
        <begin position="1"/>
        <end position="20"/>
    </location>
</feature>
<organism evidence="2 3">
    <name type="scientific">Plakobranchus ocellatus</name>
    <dbReference type="NCBI Taxonomy" id="259542"/>
    <lineage>
        <taxon>Eukaryota</taxon>
        <taxon>Metazoa</taxon>
        <taxon>Spiralia</taxon>
        <taxon>Lophotrochozoa</taxon>
        <taxon>Mollusca</taxon>
        <taxon>Gastropoda</taxon>
        <taxon>Heterobranchia</taxon>
        <taxon>Euthyneura</taxon>
        <taxon>Panpulmonata</taxon>
        <taxon>Sacoglossa</taxon>
        <taxon>Placobranchoidea</taxon>
        <taxon>Plakobranchidae</taxon>
        <taxon>Plakobranchus</taxon>
    </lineage>
</organism>